<feature type="coiled-coil region" evidence="3">
    <location>
        <begin position="86"/>
        <end position="113"/>
    </location>
</feature>
<dbReference type="AlphaFoldDB" id="A0AAJ7U3U1"/>
<dbReference type="InterPro" id="IPR002164">
    <property type="entry name" value="NAP_family"/>
</dbReference>
<dbReference type="Pfam" id="PF00956">
    <property type="entry name" value="NAP"/>
    <property type="match status" value="1"/>
</dbReference>
<keyword evidence="3" id="KW-0175">Coiled coil</keyword>
<dbReference type="SUPFAM" id="SSF143113">
    <property type="entry name" value="NAP-like"/>
    <property type="match status" value="1"/>
</dbReference>
<organism evidence="5 6">
    <name type="scientific">Petromyzon marinus</name>
    <name type="common">Sea lamprey</name>
    <dbReference type="NCBI Taxonomy" id="7757"/>
    <lineage>
        <taxon>Eukaryota</taxon>
        <taxon>Metazoa</taxon>
        <taxon>Chordata</taxon>
        <taxon>Craniata</taxon>
        <taxon>Vertebrata</taxon>
        <taxon>Cyclostomata</taxon>
        <taxon>Hyperoartia</taxon>
        <taxon>Petromyzontiformes</taxon>
        <taxon>Petromyzontidae</taxon>
        <taxon>Petromyzon</taxon>
    </lineage>
</organism>
<protein>
    <submittedName>
        <fullName evidence="6">Protein SET-like</fullName>
    </submittedName>
</protein>
<reference evidence="6" key="1">
    <citation type="submission" date="2025-08" db="UniProtKB">
        <authorList>
            <consortium name="RefSeq"/>
        </authorList>
    </citation>
    <scope>IDENTIFICATION</scope>
    <source>
        <tissue evidence="6">Sperm</tissue>
    </source>
</reference>
<feature type="region of interest" description="Disordered" evidence="4">
    <location>
        <begin position="1"/>
        <end position="65"/>
    </location>
</feature>
<evidence type="ECO:0000256" key="4">
    <source>
        <dbReference type="SAM" id="MobiDB-lite"/>
    </source>
</evidence>
<keyword evidence="5" id="KW-1185">Reference proteome</keyword>
<dbReference type="InterPro" id="IPR037231">
    <property type="entry name" value="NAP-like_sf"/>
</dbReference>
<dbReference type="KEGG" id="pmrn:116952680"/>
<sequence length="393" mass="43557">MSDAAMQQGPPAKVRRTEAGTAAGAAAGEGDNGPTDKVLTSATSNEGEIADAQSTAPSIPTTLPSTQTPVLAVQEPIMSSSTQGQTQKALEEIDACQNEIDALNEQASEEILRVEQKYNRLRKPHLEQRSELIRKIPNFWLTAFLNHPQISPLIDETDEEAFHHMTKLEVEEFEDIKSGYRIKLHFAENPYFENDIVTKEFHLGSAGKPVSQSTPIRWKAGMELTRQHPPADTKGHKRGHSSFFMWFGDHNDPTSDEVAEVLKDDMWPNPLQYYLLPDNDGENGLDSESEEGTGDDSVVIIDDEDDDDDDDSDGDVQEIDDDDDDALEFEDVEDDGEVLIEDDDDKGDEGHVEVLEGDDDDDDDDDDNEDDDDFDEDDGAADNDNPGEEEEEG</sequence>
<evidence type="ECO:0000313" key="5">
    <source>
        <dbReference type="Proteomes" id="UP001318040"/>
    </source>
</evidence>
<comment type="similarity">
    <text evidence="1 2">Belongs to the nucleosome assembly protein (NAP) family.</text>
</comment>
<proteinExistence type="inferred from homology"/>
<dbReference type="Gene3D" id="1.20.5.1500">
    <property type="match status" value="1"/>
</dbReference>
<dbReference type="Gene3D" id="3.30.1120.90">
    <property type="entry name" value="Nucleosome assembly protein"/>
    <property type="match status" value="1"/>
</dbReference>
<evidence type="ECO:0000256" key="3">
    <source>
        <dbReference type="SAM" id="Coils"/>
    </source>
</evidence>
<name>A0AAJ7U3U1_PETMA</name>
<dbReference type="Proteomes" id="UP001318040">
    <property type="component" value="Chromosome 48"/>
</dbReference>
<feature type="compositionally biased region" description="Acidic residues" evidence="4">
    <location>
        <begin position="355"/>
        <end position="393"/>
    </location>
</feature>
<accession>A0AAJ7U3U1</accession>
<dbReference type="FunFam" id="3.30.1120.90:FF:000002">
    <property type="entry name" value="Testis-specific Y-encoded-like protein 2"/>
    <property type="match status" value="1"/>
</dbReference>
<feature type="compositionally biased region" description="Acidic residues" evidence="4">
    <location>
        <begin position="301"/>
        <end position="347"/>
    </location>
</feature>
<evidence type="ECO:0000256" key="2">
    <source>
        <dbReference type="RuleBase" id="RU003876"/>
    </source>
</evidence>
<dbReference type="PANTHER" id="PTHR11875">
    <property type="entry name" value="TESTIS-SPECIFIC Y-ENCODED PROTEIN"/>
    <property type="match status" value="1"/>
</dbReference>
<dbReference type="GO" id="GO:0005634">
    <property type="term" value="C:nucleus"/>
    <property type="evidence" value="ECO:0007669"/>
    <property type="project" value="InterPro"/>
</dbReference>
<evidence type="ECO:0000256" key="1">
    <source>
        <dbReference type="ARBA" id="ARBA00009947"/>
    </source>
</evidence>
<feature type="compositionally biased region" description="Polar residues" evidence="4">
    <location>
        <begin position="38"/>
        <end position="65"/>
    </location>
</feature>
<feature type="region of interest" description="Disordered" evidence="4">
    <location>
        <begin position="273"/>
        <end position="393"/>
    </location>
</feature>
<feature type="compositionally biased region" description="Acidic residues" evidence="4">
    <location>
        <begin position="279"/>
        <end position="294"/>
    </location>
</feature>
<feature type="compositionally biased region" description="Low complexity" evidence="4">
    <location>
        <begin position="19"/>
        <end position="29"/>
    </location>
</feature>
<evidence type="ECO:0000313" key="6">
    <source>
        <dbReference type="RefSeq" id="XP_032828151.1"/>
    </source>
</evidence>
<dbReference type="GO" id="GO:0006334">
    <property type="term" value="P:nucleosome assembly"/>
    <property type="evidence" value="ECO:0007669"/>
    <property type="project" value="InterPro"/>
</dbReference>
<dbReference type="RefSeq" id="XP_032828151.1">
    <property type="nucleotide sequence ID" value="XM_032972260.1"/>
</dbReference>
<gene>
    <name evidence="6" type="primary">LOC116952680</name>
</gene>